<dbReference type="Proteomes" id="UP000186781">
    <property type="component" value="Unassembled WGS sequence"/>
</dbReference>
<protein>
    <submittedName>
        <fullName evidence="2">Uncharacterized protein</fullName>
    </submittedName>
</protein>
<feature type="region of interest" description="Disordered" evidence="1">
    <location>
        <begin position="49"/>
        <end position="80"/>
    </location>
</feature>
<dbReference type="EMBL" id="MSKX01000016">
    <property type="protein sequence ID" value="OLO83970.1"/>
    <property type="molecule type" value="Genomic_DNA"/>
</dbReference>
<organism evidence="2 3">
    <name type="scientific">Actinomyces naeslundii</name>
    <dbReference type="NCBI Taxonomy" id="1655"/>
    <lineage>
        <taxon>Bacteria</taxon>
        <taxon>Bacillati</taxon>
        <taxon>Actinomycetota</taxon>
        <taxon>Actinomycetes</taxon>
        <taxon>Actinomycetales</taxon>
        <taxon>Actinomycetaceae</taxon>
        <taxon>Actinomyces</taxon>
    </lineage>
</organism>
<accession>A0ABX3EZZ8</accession>
<feature type="region of interest" description="Disordered" evidence="1">
    <location>
        <begin position="1"/>
        <end position="33"/>
    </location>
</feature>
<keyword evidence="3" id="KW-1185">Reference proteome</keyword>
<name>A0ABX3EZZ8_ACTNA</name>
<evidence type="ECO:0000256" key="1">
    <source>
        <dbReference type="SAM" id="MobiDB-lite"/>
    </source>
</evidence>
<proteinExistence type="predicted"/>
<evidence type="ECO:0000313" key="2">
    <source>
        <dbReference type="EMBL" id="OLO83970.1"/>
    </source>
</evidence>
<evidence type="ECO:0000313" key="3">
    <source>
        <dbReference type="Proteomes" id="UP000186781"/>
    </source>
</evidence>
<gene>
    <name evidence="2" type="ORF">BKH13_06175</name>
</gene>
<reference evidence="2 3" key="1">
    <citation type="submission" date="2016-12" db="EMBL/GenBank/DDBJ databases">
        <title>Genomic comparison of strains in the 'Actinomyces naeslundii' group.</title>
        <authorList>
            <person name="Mughal S.R."/>
            <person name="Do T."/>
            <person name="Gilbert S.C."/>
            <person name="Witherden E.A."/>
            <person name="Didelot X."/>
            <person name="Beighton D."/>
        </authorList>
    </citation>
    <scope>NUCLEOTIDE SEQUENCE [LARGE SCALE GENOMIC DNA]</scope>
    <source>
        <strain evidence="2 3">WE6B-3</strain>
    </source>
</reference>
<comment type="caution">
    <text evidence="2">The sequence shown here is derived from an EMBL/GenBank/DDBJ whole genome shotgun (WGS) entry which is preliminary data.</text>
</comment>
<sequence length="80" mass="8311">MSMALTSTPHRRREPGRSLGIPTIPAGRFDGGTADVSTVDTKLLTCSTPRGLGGGAGCPHQRPASPSAVYPLPGSWPRSR</sequence>